<evidence type="ECO:0000313" key="3">
    <source>
        <dbReference type="Proteomes" id="UP001195769"/>
    </source>
</evidence>
<name>A0AAD4EL97_9AGAM</name>
<organism evidence="2 3">
    <name type="scientific">Suillus fuscotomentosus</name>
    <dbReference type="NCBI Taxonomy" id="1912939"/>
    <lineage>
        <taxon>Eukaryota</taxon>
        <taxon>Fungi</taxon>
        <taxon>Dikarya</taxon>
        <taxon>Basidiomycota</taxon>
        <taxon>Agaricomycotina</taxon>
        <taxon>Agaricomycetes</taxon>
        <taxon>Agaricomycetidae</taxon>
        <taxon>Boletales</taxon>
        <taxon>Suillineae</taxon>
        <taxon>Suillaceae</taxon>
        <taxon>Suillus</taxon>
    </lineage>
</organism>
<sequence length="243" mass="27215">MDAITRRSTIPLSLFVGRLSIKVTSKINNAQSMDSSVGYHNTISNSTSALIFSDPSENMIVKPTFNNELQRLRSDVERLSLEAQRKEREVTLLTGVICRLETELARSSNTIPAQATIGGANLRDLLQLSPPDLLALDDDIRLMRRKVLDRAPTDYAEGVQEYLTKAMREAMIRRGVGYDDGADADWLSPWINVYQKPELEDDVRLLGLRDSRRGVPGRVDGGRYDITVACDTLIGLSRWRGIH</sequence>
<evidence type="ECO:0000313" key="2">
    <source>
        <dbReference type="EMBL" id="KAG1907069.1"/>
    </source>
</evidence>
<keyword evidence="3" id="KW-1185">Reference proteome</keyword>
<dbReference type="RefSeq" id="XP_041232644.1">
    <property type="nucleotide sequence ID" value="XM_041371496.1"/>
</dbReference>
<comment type="caution">
    <text evidence="2">The sequence shown here is derived from an EMBL/GenBank/DDBJ whole genome shotgun (WGS) entry which is preliminary data.</text>
</comment>
<reference evidence="2" key="1">
    <citation type="journal article" date="2020" name="New Phytol.">
        <title>Comparative genomics reveals dynamic genome evolution in host specialist ectomycorrhizal fungi.</title>
        <authorList>
            <person name="Lofgren L.A."/>
            <person name="Nguyen N.H."/>
            <person name="Vilgalys R."/>
            <person name="Ruytinx J."/>
            <person name="Liao H.L."/>
            <person name="Branco S."/>
            <person name="Kuo A."/>
            <person name="LaButti K."/>
            <person name="Lipzen A."/>
            <person name="Andreopoulos W."/>
            <person name="Pangilinan J."/>
            <person name="Riley R."/>
            <person name="Hundley H."/>
            <person name="Na H."/>
            <person name="Barry K."/>
            <person name="Grigoriev I.V."/>
            <person name="Stajich J.E."/>
            <person name="Kennedy P.G."/>
        </authorList>
    </citation>
    <scope>NUCLEOTIDE SEQUENCE</scope>
    <source>
        <strain evidence="2">FC203</strain>
    </source>
</reference>
<feature type="coiled-coil region" evidence="1">
    <location>
        <begin position="62"/>
        <end position="89"/>
    </location>
</feature>
<proteinExistence type="predicted"/>
<keyword evidence="1" id="KW-0175">Coiled coil</keyword>
<dbReference type="GeneID" id="64665794"/>
<evidence type="ECO:0000256" key="1">
    <source>
        <dbReference type="SAM" id="Coils"/>
    </source>
</evidence>
<dbReference type="Proteomes" id="UP001195769">
    <property type="component" value="Unassembled WGS sequence"/>
</dbReference>
<protein>
    <submittedName>
        <fullName evidence="2">Uncharacterized protein</fullName>
    </submittedName>
</protein>
<accession>A0AAD4EL97</accession>
<dbReference type="EMBL" id="JABBWK010000003">
    <property type="protein sequence ID" value="KAG1907069.1"/>
    <property type="molecule type" value="Genomic_DNA"/>
</dbReference>
<dbReference type="AlphaFoldDB" id="A0AAD4EL97"/>
<gene>
    <name evidence="2" type="ORF">F5891DRAFT_354653</name>
</gene>